<dbReference type="EMBL" id="FNIW01000010">
    <property type="protein sequence ID" value="SDO13404.1"/>
    <property type="molecule type" value="Genomic_DNA"/>
</dbReference>
<organism evidence="2 3">
    <name type="scientific">Prevotella communis</name>
    <dbReference type="NCBI Taxonomy" id="2913614"/>
    <lineage>
        <taxon>Bacteria</taxon>
        <taxon>Pseudomonadati</taxon>
        <taxon>Bacteroidota</taxon>
        <taxon>Bacteroidia</taxon>
        <taxon>Bacteroidales</taxon>
        <taxon>Prevotellaceae</taxon>
        <taxon>Prevotella</taxon>
    </lineage>
</organism>
<dbReference type="Proteomes" id="UP000199134">
    <property type="component" value="Unassembled WGS sequence"/>
</dbReference>
<evidence type="ECO:0000256" key="1">
    <source>
        <dbReference type="SAM" id="Coils"/>
    </source>
</evidence>
<evidence type="ECO:0000313" key="3">
    <source>
        <dbReference type="Proteomes" id="UP000199134"/>
    </source>
</evidence>
<protein>
    <submittedName>
        <fullName evidence="2">Uncharacterized protein</fullName>
    </submittedName>
</protein>
<reference evidence="3" key="1">
    <citation type="submission" date="2016-10" db="EMBL/GenBank/DDBJ databases">
        <authorList>
            <person name="de Groot N.N."/>
        </authorList>
    </citation>
    <scope>NUCLEOTIDE SEQUENCE [LARGE SCALE GENOMIC DNA]</scope>
    <source>
        <strain evidence="3">BP1-145</strain>
    </source>
</reference>
<gene>
    <name evidence="2" type="ORF">SAMN04487900_11095</name>
</gene>
<evidence type="ECO:0000313" key="2">
    <source>
        <dbReference type="EMBL" id="SDO13404.1"/>
    </source>
</evidence>
<name>A0A1H0H2W8_9BACT</name>
<accession>A0A1H0H2W8</accession>
<proteinExistence type="predicted"/>
<keyword evidence="1" id="KW-0175">Coiled coil</keyword>
<feature type="coiled-coil region" evidence="1">
    <location>
        <begin position="12"/>
        <end position="46"/>
    </location>
</feature>
<sequence>MMREVTIELSHYNDLRDKAKEAEKLQKEIEQLKEKHQNEIEQLVKEGKVAVMVQSEIRRMFGLKPTLIEIVNMDEVRSEIEQKIIDDEAAKVNAKVIKELAECKSKLSDNKAYIEWLKERNIWQRIRNIF</sequence>
<dbReference type="RefSeq" id="WP_143005752.1">
    <property type="nucleotide sequence ID" value="NZ_FNIW01000010.1"/>
</dbReference>
<dbReference type="AlphaFoldDB" id="A0A1H0H2W8"/>
<comment type="caution">
    <text evidence="2">The sequence shown here is derived from an EMBL/GenBank/DDBJ whole genome shotgun (WGS) entry which is preliminary data.</text>
</comment>